<name>A0A510L8F6_9FUSO</name>
<dbReference type="RefSeq" id="WP_147004936.1">
    <property type="nucleotide sequence ID" value="NZ_AP019846.1"/>
</dbReference>
<evidence type="ECO:0000313" key="2">
    <source>
        <dbReference type="Proteomes" id="UP000321561"/>
    </source>
</evidence>
<gene>
    <name evidence="1" type="ORF">JMUB5056_0385</name>
</gene>
<dbReference type="Proteomes" id="UP000321561">
    <property type="component" value="Chromosome"/>
</dbReference>
<dbReference type="AlphaFoldDB" id="A0A510L8F6"/>
<accession>A0A510L8F6</accession>
<organism evidence="1 2">
    <name type="scientific">Leptotrichia hongkongensis</name>
    <dbReference type="NCBI Taxonomy" id="554406"/>
    <lineage>
        <taxon>Bacteria</taxon>
        <taxon>Fusobacteriati</taxon>
        <taxon>Fusobacteriota</taxon>
        <taxon>Fusobacteriia</taxon>
        <taxon>Fusobacteriales</taxon>
        <taxon>Leptotrichiaceae</taxon>
        <taxon>Leptotrichia</taxon>
    </lineage>
</organism>
<evidence type="ECO:0000313" key="1">
    <source>
        <dbReference type="EMBL" id="BBM58803.1"/>
    </source>
</evidence>
<protein>
    <submittedName>
        <fullName evidence="1">Uncharacterized protein</fullName>
    </submittedName>
</protein>
<dbReference type="EMBL" id="AP019846">
    <property type="protein sequence ID" value="BBM58803.1"/>
    <property type="molecule type" value="Genomic_DNA"/>
</dbReference>
<proteinExistence type="predicted"/>
<reference evidence="1 2" key="1">
    <citation type="submission" date="2019-07" db="EMBL/GenBank/DDBJ databases">
        <title>Complete Genome Sequence of Leptotrichia hongkongensis Strain JMUB5056.</title>
        <authorList>
            <person name="Watanabe S."/>
            <person name="Cui L."/>
        </authorList>
    </citation>
    <scope>NUCLEOTIDE SEQUENCE [LARGE SCALE GENOMIC DNA]</scope>
    <source>
        <strain evidence="1 2">JMUB5056</strain>
    </source>
</reference>
<sequence>MKKYTMLFLFLFFNCLNYSNTFETNKKFKNSIINNKFSEHIEGFRGRIDGNGNNYKNINSVKVYEVVGDAYYNTDFSCTNTPLIKATSIEENYYSIFIREIKNMINLNLTTNHSEEVKKKIEMINKKIRLHIDFIRDYLLMRFYNPREKVSCHYSSNFIIYSTNEFSFLLNLDNIKNYEIELKKKYDLEKELNILNQLVEYLYKDNNYDKIKVGMRNVDEFIHYDGYKNAQRKVDYKNLDQSDINDIVRIYRYDKNDIYEYSIYLDLLELSYLIKNRE</sequence>
<dbReference type="KEGG" id="lhg:JMUB5056_0385"/>